<keyword evidence="7" id="KW-0961">Cell wall biogenesis/degradation</keyword>
<dbReference type="InterPro" id="IPR011050">
    <property type="entry name" value="Pectin_lyase_fold/virulence"/>
</dbReference>
<keyword evidence="4" id="KW-0964">Secreted</keyword>
<dbReference type="SMART" id="SM00710">
    <property type="entry name" value="PbH1"/>
    <property type="match status" value="4"/>
</dbReference>
<evidence type="ECO:0000256" key="8">
    <source>
        <dbReference type="PROSITE-ProRule" id="PRU10052"/>
    </source>
</evidence>
<dbReference type="PANTHER" id="PTHR31375">
    <property type="match status" value="1"/>
</dbReference>
<keyword evidence="6 9" id="KW-0326">Glycosidase</keyword>
<evidence type="ECO:0000256" key="7">
    <source>
        <dbReference type="ARBA" id="ARBA00023316"/>
    </source>
</evidence>
<dbReference type="EMBL" id="JBBPBK010000009">
    <property type="protein sequence ID" value="KAK9278898.1"/>
    <property type="molecule type" value="Genomic_DNA"/>
</dbReference>
<reference evidence="10 11" key="1">
    <citation type="journal article" date="2024" name="Plant J.">
        <title>Genome sequences and population genomics reveal climatic adaptation and genomic divergence between two closely related sweetgum species.</title>
        <authorList>
            <person name="Xu W.Q."/>
            <person name="Ren C.Q."/>
            <person name="Zhang X.Y."/>
            <person name="Comes H.P."/>
            <person name="Liu X.H."/>
            <person name="Li Y.G."/>
            <person name="Kettle C.J."/>
            <person name="Jalonen R."/>
            <person name="Gaisberger H."/>
            <person name="Ma Y.Z."/>
            <person name="Qiu Y.X."/>
        </authorList>
    </citation>
    <scope>NUCLEOTIDE SEQUENCE [LARGE SCALE GENOMIC DNA]</scope>
    <source>
        <strain evidence="10">Hangzhou</strain>
    </source>
</reference>
<dbReference type="SUPFAM" id="SSF51126">
    <property type="entry name" value="Pectin lyase-like"/>
    <property type="match status" value="1"/>
</dbReference>
<evidence type="ECO:0000313" key="11">
    <source>
        <dbReference type="Proteomes" id="UP001415857"/>
    </source>
</evidence>
<sequence>MLMLLLVWITKVRGQTKFFNVMKYGAVPDGKTDNRVLRASTDPSSLNTDHWISFRHVDGLTLTGGGSFDGQDSPNTDEIHIGRSSDIQIFDSTIAIEDDYISMSHRSKNINITKVHCGPGHGISIGSLGKLPNEEPVLGITARNCTFSGTSNGVRIKTWAPSASPSIVSNITFQDIIMDNVYNPIIIDQQYCPLHNCAKKAASRVQISDVKFRNIRGTSSSKVAVNLQCSSSVPCEKIELMDINLAYKGSDGPVDSSCSHVSGVSYGEQMPPSCI</sequence>
<gene>
    <name evidence="10" type="ORF">L1049_028479</name>
</gene>
<evidence type="ECO:0000256" key="6">
    <source>
        <dbReference type="ARBA" id="ARBA00023295"/>
    </source>
</evidence>
<dbReference type="GO" id="GO:0005975">
    <property type="term" value="P:carbohydrate metabolic process"/>
    <property type="evidence" value="ECO:0007669"/>
    <property type="project" value="InterPro"/>
</dbReference>
<evidence type="ECO:0000256" key="3">
    <source>
        <dbReference type="ARBA" id="ARBA00022512"/>
    </source>
</evidence>
<dbReference type="Gene3D" id="2.160.20.10">
    <property type="entry name" value="Single-stranded right-handed beta-helix, Pectin lyase-like"/>
    <property type="match status" value="2"/>
</dbReference>
<dbReference type="InterPro" id="IPR006626">
    <property type="entry name" value="PbH1"/>
</dbReference>
<dbReference type="Pfam" id="PF00295">
    <property type="entry name" value="Glyco_hydro_28"/>
    <property type="match status" value="1"/>
</dbReference>
<feature type="active site" evidence="8">
    <location>
        <position position="121"/>
    </location>
</feature>
<dbReference type="Proteomes" id="UP001415857">
    <property type="component" value="Unassembled WGS sequence"/>
</dbReference>
<dbReference type="InterPro" id="IPR000743">
    <property type="entry name" value="Glyco_hydro_28"/>
</dbReference>
<keyword evidence="11" id="KW-1185">Reference proteome</keyword>
<organism evidence="10 11">
    <name type="scientific">Liquidambar formosana</name>
    <name type="common">Formosan gum</name>
    <dbReference type="NCBI Taxonomy" id="63359"/>
    <lineage>
        <taxon>Eukaryota</taxon>
        <taxon>Viridiplantae</taxon>
        <taxon>Streptophyta</taxon>
        <taxon>Embryophyta</taxon>
        <taxon>Tracheophyta</taxon>
        <taxon>Spermatophyta</taxon>
        <taxon>Magnoliopsida</taxon>
        <taxon>eudicotyledons</taxon>
        <taxon>Gunneridae</taxon>
        <taxon>Pentapetalae</taxon>
        <taxon>Saxifragales</taxon>
        <taxon>Altingiaceae</taxon>
        <taxon>Liquidambar</taxon>
    </lineage>
</organism>
<dbReference type="InterPro" id="IPR012334">
    <property type="entry name" value="Pectin_lyas_fold"/>
</dbReference>
<evidence type="ECO:0000256" key="4">
    <source>
        <dbReference type="ARBA" id="ARBA00022525"/>
    </source>
</evidence>
<dbReference type="PROSITE" id="PS00502">
    <property type="entry name" value="POLYGALACTURONASE"/>
    <property type="match status" value="1"/>
</dbReference>
<dbReference type="FunFam" id="2.160.20.10:FF:000111">
    <property type="entry name" value="Pectin lyase-like superfamily protein"/>
    <property type="match status" value="1"/>
</dbReference>
<accession>A0AAP0RK98</accession>
<evidence type="ECO:0000256" key="5">
    <source>
        <dbReference type="ARBA" id="ARBA00022801"/>
    </source>
</evidence>
<evidence type="ECO:0000256" key="9">
    <source>
        <dbReference type="RuleBase" id="RU361169"/>
    </source>
</evidence>
<keyword evidence="5 9" id="KW-0378">Hydrolase</keyword>
<proteinExistence type="inferred from homology"/>
<name>A0AAP0RK98_LIQFO</name>
<keyword evidence="3" id="KW-0134">Cell wall</keyword>
<dbReference type="GO" id="GO:0071555">
    <property type="term" value="P:cell wall organization"/>
    <property type="evidence" value="ECO:0007669"/>
    <property type="project" value="UniProtKB-KW"/>
</dbReference>
<dbReference type="AlphaFoldDB" id="A0AAP0RK98"/>
<evidence type="ECO:0000256" key="2">
    <source>
        <dbReference type="ARBA" id="ARBA00008834"/>
    </source>
</evidence>
<comment type="subcellular location">
    <subcellularLocation>
        <location evidence="1">Secreted</location>
        <location evidence="1">Cell wall</location>
    </subcellularLocation>
</comment>
<comment type="similarity">
    <text evidence="2 9">Belongs to the glycosyl hydrolase 28 family.</text>
</comment>
<evidence type="ECO:0000313" key="10">
    <source>
        <dbReference type="EMBL" id="KAK9278898.1"/>
    </source>
</evidence>
<comment type="caution">
    <text evidence="10">The sequence shown here is derived from an EMBL/GenBank/DDBJ whole genome shotgun (WGS) entry which is preliminary data.</text>
</comment>
<dbReference type="GO" id="GO:0004650">
    <property type="term" value="F:polygalacturonase activity"/>
    <property type="evidence" value="ECO:0007669"/>
    <property type="project" value="InterPro"/>
</dbReference>
<evidence type="ECO:0000256" key="1">
    <source>
        <dbReference type="ARBA" id="ARBA00004191"/>
    </source>
</evidence>
<evidence type="ECO:0008006" key="12">
    <source>
        <dbReference type="Google" id="ProtNLM"/>
    </source>
</evidence>
<protein>
    <recommendedName>
        <fullName evidence="12">Exopolygalacturonase</fullName>
    </recommendedName>
</protein>